<dbReference type="Proteomes" id="UP001295684">
    <property type="component" value="Unassembled WGS sequence"/>
</dbReference>
<feature type="region of interest" description="Disordered" evidence="1">
    <location>
        <begin position="46"/>
        <end position="67"/>
    </location>
</feature>
<evidence type="ECO:0000256" key="1">
    <source>
        <dbReference type="SAM" id="MobiDB-lite"/>
    </source>
</evidence>
<evidence type="ECO:0000313" key="2">
    <source>
        <dbReference type="EMBL" id="CAI2368773.1"/>
    </source>
</evidence>
<evidence type="ECO:0000313" key="3">
    <source>
        <dbReference type="Proteomes" id="UP001295684"/>
    </source>
</evidence>
<organism evidence="2 3">
    <name type="scientific">Euplotes crassus</name>
    <dbReference type="NCBI Taxonomy" id="5936"/>
    <lineage>
        <taxon>Eukaryota</taxon>
        <taxon>Sar</taxon>
        <taxon>Alveolata</taxon>
        <taxon>Ciliophora</taxon>
        <taxon>Intramacronucleata</taxon>
        <taxon>Spirotrichea</taxon>
        <taxon>Hypotrichia</taxon>
        <taxon>Euplotida</taxon>
        <taxon>Euplotidae</taxon>
        <taxon>Moneuplotes</taxon>
    </lineage>
</organism>
<sequence length="180" mass="20612">MPEIPQSRNIIQDAFTMVKMKEFAEKRKFCSTERNRLALKLSRTISHANTPEKSQRKGLKNSQNMLKLPKSPKKFHFSFSRSKSPKRKKIVKTQKRESRNLRLNKVTNFTDLSQDPCLICLKIPSGRVKKKSFKNGMSKQGVNPLAHLSPVKDVSTFLSPPCEFIDLQVLTQCRVSHGVT</sequence>
<name>A0AAD1XEC3_EUPCR</name>
<accession>A0AAD1XEC3</accession>
<feature type="compositionally biased region" description="Basic residues" evidence="1">
    <location>
        <begin position="83"/>
        <end position="93"/>
    </location>
</feature>
<gene>
    <name evidence="2" type="ORF">ECRASSUSDP1_LOCUS10069</name>
</gene>
<dbReference type="AlphaFoldDB" id="A0AAD1XEC3"/>
<comment type="caution">
    <text evidence="2">The sequence shown here is derived from an EMBL/GenBank/DDBJ whole genome shotgun (WGS) entry which is preliminary data.</text>
</comment>
<feature type="region of interest" description="Disordered" evidence="1">
    <location>
        <begin position="76"/>
        <end position="95"/>
    </location>
</feature>
<proteinExistence type="predicted"/>
<keyword evidence="3" id="KW-1185">Reference proteome</keyword>
<protein>
    <submittedName>
        <fullName evidence="2">Uncharacterized protein</fullName>
    </submittedName>
</protein>
<dbReference type="EMBL" id="CAMPGE010009914">
    <property type="protein sequence ID" value="CAI2368773.1"/>
    <property type="molecule type" value="Genomic_DNA"/>
</dbReference>
<reference evidence="2" key="1">
    <citation type="submission" date="2023-07" db="EMBL/GenBank/DDBJ databases">
        <authorList>
            <consortium name="AG Swart"/>
            <person name="Singh M."/>
            <person name="Singh A."/>
            <person name="Seah K."/>
            <person name="Emmerich C."/>
        </authorList>
    </citation>
    <scope>NUCLEOTIDE SEQUENCE</scope>
    <source>
        <strain evidence="2">DP1</strain>
    </source>
</reference>